<dbReference type="Proteomes" id="UP000789739">
    <property type="component" value="Unassembled WGS sequence"/>
</dbReference>
<dbReference type="PANTHER" id="PTHR43319:SF3">
    <property type="entry name" value="BETA-LACTAMASE-RELATED DOMAIN-CONTAINING PROTEIN"/>
    <property type="match status" value="1"/>
</dbReference>
<feature type="domain" description="Beta-lactamase-related" evidence="2">
    <location>
        <begin position="112"/>
        <end position="486"/>
    </location>
</feature>
<gene>
    <name evidence="3" type="ORF">PBRASI_LOCUS265</name>
</gene>
<evidence type="ECO:0000256" key="1">
    <source>
        <dbReference type="SAM" id="Phobius"/>
    </source>
</evidence>
<evidence type="ECO:0000313" key="4">
    <source>
        <dbReference type="Proteomes" id="UP000789739"/>
    </source>
</evidence>
<proteinExistence type="predicted"/>
<dbReference type="EMBL" id="CAJVPI010000012">
    <property type="protein sequence ID" value="CAG8455051.1"/>
    <property type="molecule type" value="Genomic_DNA"/>
</dbReference>
<name>A0A9N8VHG6_9GLOM</name>
<protein>
    <submittedName>
        <fullName evidence="3">8318_t:CDS:1</fullName>
    </submittedName>
</protein>
<dbReference type="OrthoDB" id="5946976at2759"/>
<comment type="caution">
    <text evidence="3">The sequence shown here is derived from an EMBL/GenBank/DDBJ whole genome shotgun (WGS) entry which is preliminary data.</text>
</comment>
<keyword evidence="4" id="KW-1185">Reference proteome</keyword>
<dbReference type="PANTHER" id="PTHR43319">
    <property type="entry name" value="BETA-LACTAMASE-RELATED"/>
    <property type="match status" value="1"/>
</dbReference>
<dbReference type="Gene3D" id="3.40.710.10">
    <property type="entry name" value="DD-peptidase/beta-lactamase superfamily"/>
    <property type="match status" value="1"/>
</dbReference>
<dbReference type="Pfam" id="PF00144">
    <property type="entry name" value="Beta-lactamase"/>
    <property type="match status" value="1"/>
</dbReference>
<accession>A0A9N8VHG6</accession>
<organism evidence="3 4">
    <name type="scientific">Paraglomus brasilianum</name>
    <dbReference type="NCBI Taxonomy" id="144538"/>
    <lineage>
        <taxon>Eukaryota</taxon>
        <taxon>Fungi</taxon>
        <taxon>Fungi incertae sedis</taxon>
        <taxon>Mucoromycota</taxon>
        <taxon>Glomeromycotina</taxon>
        <taxon>Glomeromycetes</taxon>
        <taxon>Paraglomerales</taxon>
        <taxon>Paraglomeraceae</taxon>
        <taxon>Paraglomus</taxon>
    </lineage>
</organism>
<sequence>MSSTYTHNRKSERQPLIFSAYPTRLGSLSLSFISRSSLYRFSTELSSFNLTPLRIALLFSPIIILYILYAYAIAGPFLSTSCQLISLGCPAVSVHGYVRPEFEGVKRIFVDNFKNGDDIGAGVTIYFEGEKVVDLFGGIRNLDSQQLYDEDTLQLVFSSSKVMTSLVVSRLVERNILSYNTTISTYWPEFGQGNKENVTLGDLMTHRAGVSFISHHRMTIKDIYDLDHLAQILAAEPHNFGGIRTRAYHAVSRGWYVNEIVRRVDERNRTVGEIFQEEIANEYGIDFYYKLSEEMEERVATIYEYPMLRVLAKLLLPDWAVSMFGTPLHKIFGDMLSGGSVTFKTLVQTAPDQTQPAAYNRREMHIAEGPSYSGMTNARSMAKIAAMFANRGQPLPNSNEKPLVSVDTYKLLTQRLPEEYDVVLHENMVATVGGLGYFRLEGLEDVEFVGWGGSGGSLFIWNEELEIGFSYCMNAFHTALSGDRRSLRMLREAVDVAKRIKFNA</sequence>
<dbReference type="InterPro" id="IPR001466">
    <property type="entry name" value="Beta-lactam-related"/>
</dbReference>
<keyword evidence="1" id="KW-0812">Transmembrane</keyword>
<keyword evidence="1" id="KW-1133">Transmembrane helix</keyword>
<evidence type="ECO:0000259" key="2">
    <source>
        <dbReference type="Pfam" id="PF00144"/>
    </source>
</evidence>
<evidence type="ECO:0000313" key="3">
    <source>
        <dbReference type="EMBL" id="CAG8455051.1"/>
    </source>
</evidence>
<dbReference type="SUPFAM" id="SSF56601">
    <property type="entry name" value="beta-lactamase/transpeptidase-like"/>
    <property type="match status" value="1"/>
</dbReference>
<dbReference type="InterPro" id="IPR052907">
    <property type="entry name" value="Beta-lactamase/esterase"/>
</dbReference>
<dbReference type="InterPro" id="IPR012338">
    <property type="entry name" value="Beta-lactam/transpept-like"/>
</dbReference>
<reference evidence="3" key="1">
    <citation type="submission" date="2021-06" db="EMBL/GenBank/DDBJ databases">
        <authorList>
            <person name="Kallberg Y."/>
            <person name="Tangrot J."/>
            <person name="Rosling A."/>
        </authorList>
    </citation>
    <scope>NUCLEOTIDE SEQUENCE</scope>
    <source>
        <strain evidence="3">BR232B</strain>
    </source>
</reference>
<dbReference type="AlphaFoldDB" id="A0A9N8VHG6"/>
<keyword evidence="1" id="KW-0472">Membrane</keyword>
<feature type="transmembrane region" description="Helical" evidence="1">
    <location>
        <begin position="55"/>
        <end position="74"/>
    </location>
</feature>